<gene>
    <name evidence="2" type="ORF">HMPREF9448_01924</name>
</gene>
<evidence type="ECO:0000313" key="3">
    <source>
        <dbReference type="Proteomes" id="UP000006044"/>
    </source>
</evidence>
<dbReference type="GO" id="GO:1902670">
    <property type="term" value="F:carbon dioxide binding"/>
    <property type="evidence" value="ECO:0007669"/>
    <property type="project" value="TreeGrafter"/>
</dbReference>
<dbReference type="NCBIfam" id="TIGR00074">
    <property type="entry name" value="hypC_hupF"/>
    <property type="match status" value="1"/>
</dbReference>
<dbReference type="PANTHER" id="PTHR35177">
    <property type="entry name" value="HYDROGENASE MATURATION FACTOR HYBG"/>
    <property type="match status" value="1"/>
</dbReference>
<protein>
    <submittedName>
        <fullName evidence="2">Hydrogenase assembly chaperone HypC/HupF</fullName>
    </submittedName>
</protein>
<dbReference type="HOGENOM" id="CLU_159381_1_0_10"/>
<proteinExistence type="inferred from homology"/>
<dbReference type="AlphaFoldDB" id="K0XHA9"/>
<organism evidence="2 3">
    <name type="scientific">Barnesiella intestinihominis YIT 11860</name>
    <dbReference type="NCBI Taxonomy" id="742726"/>
    <lineage>
        <taxon>Bacteria</taxon>
        <taxon>Pseudomonadati</taxon>
        <taxon>Bacteroidota</taxon>
        <taxon>Bacteroidia</taxon>
        <taxon>Bacteroidales</taxon>
        <taxon>Barnesiellaceae</taxon>
        <taxon>Barnesiella</taxon>
    </lineage>
</organism>
<dbReference type="GO" id="GO:0051604">
    <property type="term" value="P:protein maturation"/>
    <property type="evidence" value="ECO:0007669"/>
    <property type="project" value="TreeGrafter"/>
</dbReference>
<evidence type="ECO:0000313" key="2">
    <source>
        <dbReference type="EMBL" id="EJZ63275.1"/>
    </source>
</evidence>
<dbReference type="Proteomes" id="UP000006044">
    <property type="component" value="Unassembled WGS sequence"/>
</dbReference>
<dbReference type="GO" id="GO:0005506">
    <property type="term" value="F:iron ion binding"/>
    <property type="evidence" value="ECO:0007669"/>
    <property type="project" value="TreeGrafter"/>
</dbReference>
<dbReference type="Gene3D" id="2.30.30.140">
    <property type="match status" value="1"/>
</dbReference>
<keyword evidence="3" id="KW-1185">Reference proteome</keyword>
<accession>K0XHA9</accession>
<reference evidence="2 3" key="1">
    <citation type="submission" date="2012-08" db="EMBL/GenBank/DDBJ databases">
        <title>The Genome Sequence of Barnesiella intestinihominis YIT 11860.</title>
        <authorList>
            <consortium name="The Broad Institute Genome Sequencing Platform"/>
            <person name="Earl A."/>
            <person name="Ward D."/>
            <person name="Feldgarden M."/>
            <person name="Gevers D."/>
            <person name="Morotomi M."/>
            <person name="Walker B."/>
            <person name="Young S.K."/>
            <person name="Zeng Q."/>
            <person name="Gargeya S."/>
            <person name="Fitzgerald M."/>
            <person name="Haas B."/>
            <person name="Abouelleil A."/>
            <person name="Alvarado L."/>
            <person name="Arachchi H.M."/>
            <person name="Berlin A.M."/>
            <person name="Chapman S.B."/>
            <person name="Goldberg J."/>
            <person name="Griggs A."/>
            <person name="Gujja S."/>
            <person name="Hansen M."/>
            <person name="Howarth C."/>
            <person name="Imamovic A."/>
            <person name="Larimer J."/>
            <person name="McCowen C."/>
            <person name="Montmayeur A."/>
            <person name="Murphy C."/>
            <person name="Neiman D."/>
            <person name="Pearson M."/>
            <person name="Priest M."/>
            <person name="Roberts A."/>
            <person name="Saif S."/>
            <person name="Shea T."/>
            <person name="Sisk P."/>
            <person name="Sykes S."/>
            <person name="Wortman J."/>
            <person name="Nusbaum C."/>
            <person name="Birren B."/>
        </authorList>
    </citation>
    <scope>NUCLEOTIDE SEQUENCE [LARGE SCALE GENOMIC DNA]</scope>
    <source>
        <strain evidence="2 3">YIT 11860</strain>
    </source>
</reference>
<dbReference type="PANTHER" id="PTHR35177:SF2">
    <property type="entry name" value="HYDROGENASE MATURATION FACTOR HYBG"/>
    <property type="match status" value="1"/>
</dbReference>
<evidence type="ECO:0000256" key="1">
    <source>
        <dbReference type="ARBA" id="ARBA00006018"/>
    </source>
</evidence>
<comment type="similarity">
    <text evidence="1">Belongs to the HupF/HypC family.</text>
</comment>
<dbReference type="eggNOG" id="COG0298">
    <property type="taxonomic scope" value="Bacteria"/>
</dbReference>
<dbReference type="InterPro" id="IPR001109">
    <property type="entry name" value="Hydrogenase_HupF/HypC"/>
</dbReference>
<dbReference type="Pfam" id="PF01455">
    <property type="entry name" value="HupF_HypC"/>
    <property type="match status" value="1"/>
</dbReference>
<dbReference type="STRING" id="742726.HMPREF9448_01924"/>
<dbReference type="SUPFAM" id="SSF159127">
    <property type="entry name" value="HupF/HypC-like"/>
    <property type="match status" value="1"/>
</dbReference>
<dbReference type="EMBL" id="ADLE01000014">
    <property type="protein sequence ID" value="EJZ63275.1"/>
    <property type="molecule type" value="Genomic_DNA"/>
</dbReference>
<comment type="caution">
    <text evidence="2">The sequence shown here is derived from an EMBL/GenBank/DDBJ whole genome shotgun (WGS) entry which is preliminary data.</text>
</comment>
<dbReference type="PRINTS" id="PR00445">
    <property type="entry name" value="HUPFHYPC"/>
</dbReference>
<name>K0XHA9_9BACT</name>
<sequence>MFIIRTKTITQTMCLAIPGKILDIDTSCSLRMATVDFGGIHKSICIQYVDAEPGDFILAHAGMAITRLDSEEAEATLEDFKILADNLNPDNHVV</sequence>